<proteinExistence type="predicted"/>
<reference evidence="3" key="1">
    <citation type="journal article" date="2019" name="Int. J. Syst. Evol. Microbiol.">
        <title>The Global Catalogue of Microorganisms (GCM) 10K type strain sequencing project: providing services to taxonomists for standard genome sequencing and annotation.</title>
        <authorList>
            <consortium name="The Broad Institute Genomics Platform"/>
            <consortium name="The Broad Institute Genome Sequencing Center for Infectious Disease"/>
            <person name="Wu L."/>
            <person name="Ma J."/>
        </authorList>
    </citation>
    <scope>NUCLEOTIDE SEQUENCE [LARGE SCALE GENOMIC DNA]</scope>
    <source>
        <strain evidence="3">CGMCC 1.10188</strain>
    </source>
</reference>
<evidence type="ECO:0000256" key="1">
    <source>
        <dbReference type="SAM" id="MobiDB-lite"/>
    </source>
</evidence>
<organism evidence="2 3">
    <name type="scientific">Tistrella bauzanensis</name>
    <dbReference type="NCBI Taxonomy" id="657419"/>
    <lineage>
        <taxon>Bacteria</taxon>
        <taxon>Pseudomonadati</taxon>
        <taxon>Pseudomonadota</taxon>
        <taxon>Alphaproteobacteria</taxon>
        <taxon>Geminicoccales</taxon>
        <taxon>Geminicoccaceae</taxon>
        <taxon>Tistrella</taxon>
    </lineage>
</organism>
<sequence length="80" mass="8083">MGIVDAGIAIDDQRGDGGNRHQTAFGGGAAITGGPGLKDGSQSGMHGGSPEALLNVVWTPAVGHLRIVELSGLDDRGPHW</sequence>
<feature type="compositionally biased region" description="Gly residues" evidence="1">
    <location>
        <begin position="25"/>
        <end position="37"/>
    </location>
</feature>
<accession>A0ABQ1I9S9</accession>
<evidence type="ECO:0000313" key="3">
    <source>
        <dbReference type="Proteomes" id="UP000603352"/>
    </source>
</evidence>
<comment type="caution">
    <text evidence="2">The sequence shown here is derived from an EMBL/GenBank/DDBJ whole genome shotgun (WGS) entry which is preliminary data.</text>
</comment>
<gene>
    <name evidence="2" type="ORF">GCM10011505_08900</name>
</gene>
<dbReference type="Proteomes" id="UP000603352">
    <property type="component" value="Unassembled WGS sequence"/>
</dbReference>
<name>A0ABQ1I9S9_9PROT</name>
<evidence type="ECO:0000313" key="2">
    <source>
        <dbReference type="EMBL" id="GGB29765.1"/>
    </source>
</evidence>
<protein>
    <submittedName>
        <fullName evidence="2">Uncharacterized protein</fullName>
    </submittedName>
</protein>
<keyword evidence="3" id="KW-1185">Reference proteome</keyword>
<dbReference type="EMBL" id="BMDZ01000006">
    <property type="protein sequence ID" value="GGB29765.1"/>
    <property type="molecule type" value="Genomic_DNA"/>
</dbReference>
<feature type="region of interest" description="Disordered" evidence="1">
    <location>
        <begin position="1"/>
        <end position="48"/>
    </location>
</feature>